<name>A0ABX0A189_9BACI</name>
<evidence type="ECO:0008006" key="3">
    <source>
        <dbReference type="Google" id="ProtNLM"/>
    </source>
</evidence>
<organism evidence="1 2">
    <name type="scientific">Pallidibacillus pasinlerensis</name>
    <dbReference type="NCBI Taxonomy" id="2703818"/>
    <lineage>
        <taxon>Bacteria</taxon>
        <taxon>Bacillati</taxon>
        <taxon>Bacillota</taxon>
        <taxon>Bacilli</taxon>
        <taxon>Bacillales</taxon>
        <taxon>Bacillaceae</taxon>
        <taxon>Pallidibacillus</taxon>
    </lineage>
</organism>
<reference evidence="1 2" key="1">
    <citation type="submission" date="2020-01" db="EMBL/GenBank/DDBJ databases">
        <title>A novel Bacillus sp. from Pasinler.</title>
        <authorList>
            <person name="Adiguzel A."/>
            <person name="Ay H."/>
            <person name="Baltaci M.O."/>
        </authorList>
    </citation>
    <scope>NUCLEOTIDE SEQUENCE [LARGE SCALE GENOMIC DNA]</scope>
    <source>
        <strain evidence="1 2">P1</strain>
    </source>
</reference>
<protein>
    <recommendedName>
        <fullName evidence="3">NAD(P)-dependent oxidoreductase</fullName>
    </recommendedName>
</protein>
<dbReference type="EMBL" id="JAACYS010000005">
    <property type="protein sequence ID" value="NCU16592.1"/>
    <property type="molecule type" value="Genomic_DNA"/>
</dbReference>
<evidence type="ECO:0000313" key="1">
    <source>
        <dbReference type="EMBL" id="NCU16592.1"/>
    </source>
</evidence>
<evidence type="ECO:0000313" key="2">
    <source>
        <dbReference type="Proteomes" id="UP000743899"/>
    </source>
</evidence>
<dbReference type="SUPFAM" id="SSF51735">
    <property type="entry name" value="NAD(P)-binding Rossmann-fold domains"/>
    <property type="match status" value="1"/>
</dbReference>
<sequence length="243" mass="28145">MERFIIFGADGFLGFELCKQLLNAGNEVMHMPITDDPFPEEKLLFIGRNSNFTIIGKDQDLNILTPIHLIIPCYDWSNDFKDHINYTQNIIEKLQSNITHLTYLLHDSIELDPFLNKINVSKITKVYFPYLYSANIPKNTLFYNLLTEENIQRNEQILNVTDAVAETLNIIASEKSGTFVIKNKNVYRWQECLFWLTGIKSQIKPANDNQVVKGIGREVVENQEHAIFPKNLRKIVENNLQNV</sequence>
<dbReference type="RefSeq" id="WP_161919430.1">
    <property type="nucleotide sequence ID" value="NZ_JAACYS010000005.1"/>
</dbReference>
<comment type="caution">
    <text evidence="1">The sequence shown here is derived from an EMBL/GenBank/DDBJ whole genome shotgun (WGS) entry which is preliminary data.</text>
</comment>
<accession>A0ABX0A189</accession>
<keyword evidence="2" id="KW-1185">Reference proteome</keyword>
<gene>
    <name evidence="1" type="ORF">GW534_02220</name>
</gene>
<dbReference type="Proteomes" id="UP000743899">
    <property type="component" value="Unassembled WGS sequence"/>
</dbReference>
<proteinExistence type="predicted"/>
<dbReference type="InterPro" id="IPR036291">
    <property type="entry name" value="NAD(P)-bd_dom_sf"/>
</dbReference>